<dbReference type="RefSeq" id="WP_153883902.1">
    <property type="nucleotide sequence ID" value="NZ_JAQLBL010000003.1"/>
</dbReference>
<reference evidence="3" key="1">
    <citation type="submission" date="2023-03" db="EMBL/GenBank/DDBJ databases">
        <authorList>
            <person name="Shen W."/>
            <person name="Cai J."/>
        </authorList>
    </citation>
    <scope>NUCLEOTIDE SEQUENCE</scope>
    <source>
        <strain evidence="3">K72-2</strain>
    </source>
</reference>
<accession>A0AAW8UJZ2</accession>
<dbReference type="InterPro" id="IPR036866">
    <property type="entry name" value="RibonucZ/Hydroxyglut_hydro"/>
</dbReference>
<protein>
    <submittedName>
        <fullName evidence="3">MBL fold metallo-hydrolase</fullName>
    </submittedName>
</protein>
<evidence type="ECO:0000313" key="4">
    <source>
        <dbReference type="Proteomes" id="UP001268896"/>
    </source>
</evidence>
<feature type="domain" description="Metallo-beta-lactamase" evidence="2">
    <location>
        <begin position="45"/>
        <end position="225"/>
    </location>
</feature>
<keyword evidence="1" id="KW-0378">Hydrolase</keyword>
<dbReference type="Gene3D" id="3.60.15.10">
    <property type="entry name" value="Ribonuclease Z/Hydroxyacylglutathione hydrolase-like"/>
    <property type="match status" value="1"/>
</dbReference>
<gene>
    <name evidence="3" type="ORF">P7I32_05280</name>
</gene>
<dbReference type="SUPFAM" id="SSF56281">
    <property type="entry name" value="Metallo-hydrolase/oxidoreductase"/>
    <property type="match status" value="1"/>
</dbReference>
<name>A0AAW8UJZ2_ENTCA</name>
<dbReference type="EMBL" id="JARQDV010000002">
    <property type="protein sequence ID" value="MDT2964012.1"/>
    <property type="molecule type" value="Genomic_DNA"/>
</dbReference>
<dbReference type="InterPro" id="IPR050114">
    <property type="entry name" value="UPF0173_UPF0282_UlaG_hydrolase"/>
</dbReference>
<dbReference type="Pfam" id="PF12706">
    <property type="entry name" value="Lactamase_B_2"/>
    <property type="match status" value="1"/>
</dbReference>
<dbReference type="PANTHER" id="PTHR43546">
    <property type="entry name" value="UPF0173 METAL-DEPENDENT HYDROLASE MJ1163-RELATED"/>
    <property type="match status" value="1"/>
</dbReference>
<comment type="caution">
    <text evidence="3">The sequence shown here is derived from an EMBL/GenBank/DDBJ whole genome shotgun (WGS) entry which is preliminary data.</text>
</comment>
<proteinExistence type="predicted"/>
<evidence type="ECO:0000313" key="3">
    <source>
        <dbReference type="EMBL" id="MDT2964012.1"/>
    </source>
</evidence>
<evidence type="ECO:0000256" key="1">
    <source>
        <dbReference type="ARBA" id="ARBA00022801"/>
    </source>
</evidence>
<sequence>MTYAKQAIPPKTIVFNEKAFQKTDQTIIRWLGNSGILLNSRGTCIMVDPVLEGFDLPLLIDLPIKPSAVPHLDAVLITHSDNDHYSIPTIDKLVSVTDSFHGPKYVAELIQEHFHVVAQGHDIYDSFTVKNLTISLTKAYHLWQNETTKFDRVFQIEDYCGFWIDTPDGSLWIPGDSRLLPEQLEMPQPDAILFDFNDNAWHIGFENAVKLANTYPHAELILSHWGTVDAPHIDAFNGDPEALYDRIVNPKRIRLVAAGEPIELKSPTPNNVR</sequence>
<dbReference type="GO" id="GO:0016787">
    <property type="term" value="F:hydrolase activity"/>
    <property type="evidence" value="ECO:0007669"/>
    <property type="project" value="UniProtKB-KW"/>
</dbReference>
<dbReference type="AlphaFoldDB" id="A0AAW8UJZ2"/>
<dbReference type="Proteomes" id="UP001268896">
    <property type="component" value="Unassembled WGS sequence"/>
</dbReference>
<evidence type="ECO:0000259" key="2">
    <source>
        <dbReference type="Pfam" id="PF12706"/>
    </source>
</evidence>
<dbReference type="InterPro" id="IPR001279">
    <property type="entry name" value="Metallo-B-lactamas"/>
</dbReference>
<dbReference type="PANTHER" id="PTHR43546:SF9">
    <property type="entry name" value="L-ASCORBATE-6-PHOSPHATE LACTONASE ULAG-RELATED"/>
    <property type="match status" value="1"/>
</dbReference>
<organism evidence="3 4">
    <name type="scientific">Enterococcus casseliflavus</name>
    <name type="common">Enterococcus flavescens</name>
    <dbReference type="NCBI Taxonomy" id="37734"/>
    <lineage>
        <taxon>Bacteria</taxon>
        <taxon>Bacillati</taxon>
        <taxon>Bacillota</taxon>
        <taxon>Bacilli</taxon>
        <taxon>Lactobacillales</taxon>
        <taxon>Enterococcaceae</taxon>
        <taxon>Enterococcus</taxon>
    </lineage>
</organism>